<sequence length="1633" mass="182091">MASSSLAGKSNDRDLIRYLATTAYKDITESYQKFENSRPELLGQKAISPRIFQKLVAEHVIQILENRTFCSQQKEDVWNQFSSVTDTKEKTELKKTGDAAVQGMNKYDGLLRRVVAVVKGSAPRVNWKKHTNNKFQETLGMWLQGKHQHFGGLLSDSANSGIKSELEIIQAALAQGLKELKVNPEPIKQSKKSIKPNVTETPASVKFKAGSSLPKNITPVTATPKNITPVTAAPKNTTPVTATLKKKDAEELGSKRPPSPLKGASPPKKSKKDQSQTGWWGPQNSRLDCSDEFFGVIGEWKAFLANPTSQPGTKEYRNSISTYLRQALDEVDKRSFHEDLLLKNEWNFRDANLRHVRGPSFISPGCPEANMRIGFPRLGYRGSNDFKRLLGGGLTAQEKSDKDSQPWAQGMLALAHSYERGGVSLRGGAGDGDDDDDDDDDGEPTPLGALINHFQSVTDLHFQFPEDLWDYLVEDATYPSDGFKIRFDSGFPMMTDPNRVPNVIDTFRSMMAKSFDTNEMEKVQDEKDVGKLEMMFKECTRIAREARQRAYDFIYKNPDKIFTNQPKLNADGGKDKPKARYGNIRDRHFAKPLGYAFRARGFQVICLWLCYQLHILDKLSLEDILLQHLEILHTWDVHEELYMEWENNRWFSLSDPYEIAQLEARYEARWLVRQVWAKEKHDFQEVLKNLQKDPNYYNHASVSAPSGPGQAASSAPKFGSSTYPVTPESTGQQAHTPQAPYKAVAKIEDLDYLIDDGLFGEEEETVVKNEDDGDNTNLTPVKMKIDSVTNVTGGANGGNDDINDEIKIASTNIAIEALENILDVNEKALVQLVEQNNELDNEDPGNHAIIHRNNIDIMSKNQAIWNYSTEIYNLKRSVEPLTNKSYGKGAEQKWELPVQGDFWANTRQIPKKKELPLGVTSIGLGSMPGEHPSPDHPRVLVGCKADFGDDVNPDEESIEPAGSNLFGTGVAGTNNRTATTGIFGTYLGTNPVDINMGGTNIGIKKTGGTAGQATGPSQATEPSEQIIESLSGLLKEKNKAELTIKKLLRVKSGVKPLTPKQKMRLESARKSKKEILAVYKQYWNKANAATRAQVDLIEQEEDSALTLDIQAAEALIDKQLAFHAAEAKKEQQMLLNTQQAMKKAQIEAAQNPGAKLLTLSDLANVFKTQPTAQTPAPPLPTAQPKTQPQDKPAETSPALKDAEKGYLQVRTKYREGRAKYEKAKVEAAATYEAVQDNIGDVQLEQMDAYAQGELYEVAVWFREIAMDFRVATMALEAQKEWDNEVETADDLRGRLDTLDRDLAVWADDYEWDNWDTSLEAKQDQWVIESIEFMHESFKAVGINAGYSYWNIMYRAFWDSSTGNTLARKRKIWLYSLVGDLNQRIVQETDGHTKPFIDLPPVPPAEWKNDPPSKEVLIEQAEEEEAKKEAEATNPAEPSPSPAPPTFKKDPPPPPPNPQASSSAKAKLNLAVQSYHQAQGNVPESLAKKPAFLDKKPAFLSKKPAFLAKKPAFLEKLSAKPLILKLKGSSSPSTTKSKPPTPATPATPAIKTSNLATSMTIVKPVMFHEDGKKLDAWPDLKNLIQVSWNARVAYDVLQESRGADYTQTANFPQRKLWPRPSRRKSGGNVMYFEV</sequence>
<reference evidence="4 5" key="1">
    <citation type="submission" date="2019-03" db="EMBL/GenBank/DDBJ databases">
        <title>Draft genome sequence of Xylaria hypoxylon DSM 108379, a ubiquitous saprotrophic-parasitic fungi on hardwood.</title>
        <authorList>
            <person name="Buettner E."/>
            <person name="Leonhardt S."/>
            <person name="Gebauer A.M."/>
            <person name="Liers C."/>
            <person name="Hofrichter M."/>
            <person name="Kellner H."/>
        </authorList>
    </citation>
    <scope>NUCLEOTIDE SEQUENCE [LARGE SCALE GENOMIC DNA]</scope>
    <source>
        <strain evidence="4 5">DSM 108379</strain>
    </source>
</reference>
<keyword evidence="2" id="KW-0175">Coiled coil</keyword>
<proteinExistence type="predicted"/>
<accession>A0A4Z0YTC8</accession>
<dbReference type="STRING" id="37992.A0A4Z0YTC8"/>
<evidence type="ECO:0000313" key="5">
    <source>
        <dbReference type="Proteomes" id="UP000297716"/>
    </source>
</evidence>
<feature type="compositionally biased region" description="Polar residues" evidence="3">
    <location>
        <begin position="275"/>
        <end position="284"/>
    </location>
</feature>
<dbReference type="Proteomes" id="UP000297716">
    <property type="component" value="Unassembled WGS sequence"/>
</dbReference>
<evidence type="ECO:0000256" key="1">
    <source>
        <dbReference type="ARBA" id="ARBA00022581"/>
    </source>
</evidence>
<feature type="compositionally biased region" description="Acidic residues" evidence="3">
    <location>
        <begin position="431"/>
        <end position="443"/>
    </location>
</feature>
<protein>
    <submittedName>
        <fullName evidence="4">Uncharacterized protein</fullName>
    </submittedName>
</protein>
<feature type="compositionally biased region" description="Polar residues" evidence="3">
    <location>
        <begin position="719"/>
        <end position="736"/>
    </location>
</feature>
<feature type="region of interest" description="Disordered" evidence="3">
    <location>
        <begin position="1526"/>
        <end position="1548"/>
    </location>
</feature>
<dbReference type="PANTHER" id="PTHR13037">
    <property type="entry name" value="FORMIN"/>
    <property type="match status" value="1"/>
</dbReference>
<name>A0A4Z0YTC8_9PEZI</name>
<feature type="region of interest" description="Disordered" evidence="3">
    <location>
        <begin position="1420"/>
        <end position="1463"/>
    </location>
</feature>
<feature type="region of interest" description="Disordered" evidence="3">
    <location>
        <begin position="698"/>
        <end position="738"/>
    </location>
</feature>
<feature type="region of interest" description="Disordered" evidence="3">
    <location>
        <begin position="423"/>
        <end position="447"/>
    </location>
</feature>
<dbReference type="PANTHER" id="PTHR13037:SF24">
    <property type="entry name" value="POLYCOMB PROTEIN PCL-RELATED"/>
    <property type="match status" value="1"/>
</dbReference>
<feature type="region of interest" description="Disordered" evidence="3">
    <location>
        <begin position="205"/>
        <end position="284"/>
    </location>
</feature>
<feature type="coiled-coil region" evidence="2">
    <location>
        <begin position="815"/>
        <end position="842"/>
    </location>
</feature>
<evidence type="ECO:0000256" key="2">
    <source>
        <dbReference type="SAM" id="Coils"/>
    </source>
</evidence>
<keyword evidence="1" id="KW-0945">Host-virus interaction</keyword>
<comment type="caution">
    <text evidence="4">The sequence shown here is derived from an EMBL/GenBank/DDBJ whole genome shotgun (WGS) entry which is preliminary data.</text>
</comment>
<dbReference type="EMBL" id="SKBN01000157">
    <property type="protein sequence ID" value="TGJ81693.1"/>
    <property type="molecule type" value="Genomic_DNA"/>
</dbReference>
<organism evidence="4 5">
    <name type="scientific">Xylaria hypoxylon</name>
    <dbReference type="NCBI Taxonomy" id="37992"/>
    <lineage>
        <taxon>Eukaryota</taxon>
        <taxon>Fungi</taxon>
        <taxon>Dikarya</taxon>
        <taxon>Ascomycota</taxon>
        <taxon>Pezizomycotina</taxon>
        <taxon>Sordariomycetes</taxon>
        <taxon>Xylariomycetidae</taxon>
        <taxon>Xylariales</taxon>
        <taxon>Xylariaceae</taxon>
        <taxon>Xylaria</taxon>
    </lineage>
</organism>
<evidence type="ECO:0000256" key="3">
    <source>
        <dbReference type="SAM" id="MobiDB-lite"/>
    </source>
</evidence>
<feature type="region of interest" description="Disordered" evidence="3">
    <location>
        <begin position="1391"/>
        <end position="1410"/>
    </location>
</feature>
<dbReference type="OrthoDB" id="4777437at2759"/>
<feature type="compositionally biased region" description="Basic and acidic residues" evidence="3">
    <location>
        <begin position="245"/>
        <end position="254"/>
    </location>
</feature>
<feature type="compositionally biased region" description="Low complexity" evidence="3">
    <location>
        <begin position="700"/>
        <end position="716"/>
    </location>
</feature>
<feature type="region of interest" description="Disordered" evidence="3">
    <location>
        <begin position="1170"/>
        <end position="1201"/>
    </location>
</feature>
<evidence type="ECO:0000313" key="4">
    <source>
        <dbReference type="EMBL" id="TGJ81693.1"/>
    </source>
</evidence>
<keyword evidence="5" id="KW-1185">Reference proteome</keyword>
<gene>
    <name evidence="4" type="ORF">E0Z10_g7073</name>
</gene>
<feature type="compositionally biased region" description="Polar residues" evidence="3">
    <location>
        <begin position="213"/>
        <end position="241"/>
    </location>
</feature>
<feature type="compositionally biased region" description="Low complexity" evidence="3">
    <location>
        <begin position="1528"/>
        <end position="1537"/>
    </location>
</feature>